<dbReference type="InterPro" id="IPR028098">
    <property type="entry name" value="Glyco_trans_4-like_N"/>
</dbReference>
<dbReference type="Pfam" id="PF13439">
    <property type="entry name" value="Glyco_transf_4"/>
    <property type="match status" value="1"/>
</dbReference>
<proteinExistence type="predicted"/>
<dbReference type="GO" id="GO:0016757">
    <property type="term" value="F:glycosyltransferase activity"/>
    <property type="evidence" value="ECO:0007669"/>
    <property type="project" value="InterPro"/>
</dbReference>
<dbReference type="AlphaFoldDB" id="A0A849B598"/>
<comment type="caution">
    <text evidence="3">The sequence shown here is derived from an EMBL/GenBank/DDBJ whole genome shotgun (WGS) entry which is preliminary data.</text>
</comment>
<organism evidence="3 4">
    <name type="scientific">Cupriavidus gilardii</name>
    <dbReference type="NCBI Taxonomy" id="82541"/>
    <lineage>
        <taxon>Bacteria</taxon>
        <taxon>Pseudomonadati</taxon>
        <taxon>Pseudomonadota</taxon>
        <taxon>Betaproteobacteria</taxon>
        <taxon>Burkholderiales</taxon>
        <taxon>Burkholderiaceae</taxon>
        <taxon>Cupriavidus</taxon>
    </lineage>
</organism>
<evidence type="ECO:0000259" key="1">
    <source>
        <dbReference type="Pfam" id="PF00534"/>
    </source>
</evidence>
<dbReference type="SUPFAM" id="SSF53756">
    <property type="entry name" value="UDP-Glycosyltransferase/glycogen phosphorylase"/>
    <property type="match status" value="1"/>
</dbReference>
<name>A0A849B598_9BURK</name>
<dbReference type="InterPro" id="IPR050194">
    <property type="entry name" value="Glycosyltransferase_grp1"/>
</dbReference>
<evidence type="ECO:0000259" key="2">
    <source>
        <dbReference type="Pfam" id="PF13439"/>
    </source>
</evidence>
<evidence type="ECO:0000313" key="3">
    <source>
        <dbReference type="EMBL" id="NNH09716.1"/>
    </source>
</evidence>
<dbReference type="Pfam" id="PF00534">
    <property type="entry name" value="Glycos_transf_1"/>
    <property type="match status" value="1"/>
</dbReference>
<accession>A0A849B598</accession>
<dbReference type="InterPro" id="IPR001296">
    <property type="entry name" value="Glyco_trans_1"/>
</dbReference>
<feature type="domain" description="Glycosyl transferase family 1" evidence="1">
    <location>
        <begin position="197"/>
        <end position="350"/>
    </location>
</feature>
<dbReference type="RefSeq" id="WP_053822993.1">
    <property type="nucleotide sequence ID" value="NZ_BAAAEB010000007.1"/>
</dbReference>
<keyword evidence="3" id="KW-0808">Transferase</keyword>
<dbReference type="PANTHER" id="PTHR45947:SF3">
    <property type="entry name" value="SULFOQUINOVOSYL TRANSFERASE SQD2"/>
    <property type="match status" value="1"/>
</dbReference>
<sequence>MRVLHVYRTYFPDPPGGLQEAIRQIALGCQPYGVESRIFTLSPKPAPSQIALPEGTVLRSRSWAAPASCDLGGIGSVLRYRRAAAWADVVNFHFPWPFGDVLHLLGGSSRPAVMTYHSDIVRQRMLGQVYGPLMRRTLRAMDAVVATSPAYARTSEVLKANVAPQRLRVIPLGMADLADTAPNAGEAESLLQRFGLSGRPFLLALGVLRYYKGLHSLIEAAPAIAGDIVIAGSGPEMERLRALAAQKGAANVVFAGQVSDAEKAALLRGCRALVLASQLRSEAFGMVLVEASMFARPMVSCEIGTGTSYVNADGVTGFVVPPESPSELAAAASRLLDDGALADRMGRAARCRYEQLFSGAALGRAYSDLYQEVVAACAAGRSTQRA</sequence>
<dbReference type="EMBL" id="JABEMD010000002">
    <property type="protein sequence ID" value="NNH09716.1"/>
    <property type="molecule type" value="Genomic_DNA"/>
</dbReference>
<gene>
    <name evidence="3" type="ORF">HLB16_02320</name>
</gene>
<reference evidence="3 4" key="1">
    <citation type="submission" date="2020-05" db="EMBL/GenBank/DDBJ databases">
        <title>MicrobeNet Type strains.</title>
        <authorList>
            <person name="Nicholson A.C."/>
        </authorList>
    </citation>
    <scope>NUCLEOTIDE SEQUENCE [LARGE SCALE GENOMIC DNA]</scope>
    <source>
        <strain evidence="3 4">ATCC 700815</strain>
    </source>
</reference>
<dbReference type="PANTHER" id="PTHR45947">
    <property type="entry name" value="SULFOQUINOVOSYL TRANSFERASE SQD2"/>
    <property type="match status" value="1"/>
</dbReference>
<dbReference type="Proteomes" id="UP000542973">
    <property type="component" value="Unassembled WGS sequence"/>
</dbReference>
<dbReference type="Gene3D" id="3.40.50.2000">
    <property type="entry name" value="Glycogen Phosphorylase B"/>
    <property type="match status" value="2"/>
</dbReference>
<feature type="domain" description="Glycosyltransferase subfamily 4-like N-terminal" evidence="2">
    <location>
        <begin position="15"/>
        <end position="173"/>
    </location>
</feature>
<protein>
    <submittedName>
        <fullName evidence="3">Glycosyltransferase</fullName>
    </submittedName>
</protein>
<evidence type="ECO:0000313" key="4">
    <source>
        <dbReference type="Proteomes" id="UP000542973"/>
    </source>
</evidence>